<organism evidence="2 3">
    <name type="scientific">Alkalibacterium gilvum</name>
    <dbReference type="NCBI Taxonomy" id="1130080"/>
    <lineage>
        <taxon>Bacteria</taxon>
        <taxon>Bacillati</taxon>
        <taxon>Bacillota</taxon>
        <taxon>Bacilli</taxon>
        <taxon>Lactobacillales</taxon>
        <taxon>Carnobacteriaceae</taxon>
        <taxon>Alkalibacterium</taxon>
    </lineage>
</organism>
<name>A0A1H6VBR3_9LACT</name>
<evidence type="ECO:0000313" key="3">
    <source>
        <dbReference type="Proteomes" id="UP000198564"/>
    </source>
</evidence>
<keyword evidence="3" id="KW-1185">Reference proteome</keyword>
<dbReference type="InterPro" id="IPR050678">
    <property type="entry name" value="DNA_Partitioning_ATPase"/>
</dbReference>
<protein>
    <submittedName>
        <fullName evidence="2">Cellulose biosynthesis protein BcsQ</fullName>
    </submittedName>
</protein>
<dbReference type="OrthoDB" id="9815116at2"/>
<dbReference type="Proteomes" id="UP000198564">
    <property type="component" value="Unassembled WGS sequence"/>
</dbReference>
<dbReference type="AlphaFoldDB" id="A0A1H6VBR3"/>
<sequence>MGLSAVTLTFANFKGGVGKTSTTAIVGYNLNKMGYKVLIVDFDAQANITSLLLKTKSAQDEIITIDKALMKAINEGSSLKELVTPIQENLDLIPNAVDFSMYPRYLERNFDSEIDRISFFKNKISYLKDDYDFILIDVPPTLSLLNDTAFFACDQIIVVLQTQERSLAGAEVFITYLQETLIDEYKSDVDILGILPVLSKKGARVDAEILKAASKEFGEANIFENKISLMERIKRFDMTGITNNPKDQHDRRVHETFMGVSKEVISRLKKEGN</sequence>
<dbReference type="SUPFAM" id="SSF52540">
    <property type="entry name" value="P-loop containing nucleoside triphosphate hydrolases"/>
    <property type="match status" value="1"/>
</dbReference>
<accession>A0A1H6VBR3</accession>
<dbReference type="InterPro" id="IPR027417">
    <property type="entry name" value="P-loop_NTPase"/>
</dbReference>
<dbReference type="STRING" id="1130080.SAMN04488113_1419"/>
<reference evidence="3" key="1">
    <citation type="submission" date="2016-10" db="EMBL/GenBank/DDBJ databases">
        <authorList>
            <person name="Varghese N."/>
            <person name="Submissions S."/>
        </authorList>
    </citation>
    <scope>NUCLEOTIDE SEQUENCE [LARGE SCALE GENOMIC DNA]</scope>
    <source>
        <strain evidence="3">DSM 25751</strain>
    </source>
</reference>
<evidence type="ECO:0000259" key="1">
    <source>
        <dbReference type="Pfam" id="PF13614"/>
    </source>
</evidence>
<dbReference type="InterPro" id="IPR025669">
    <property type="entry name" value="AAA_dom"/>
</dbReference>
<dbReference type="Pfam" id="PF13614">
    <property type="entry name" value="AAA_31"/>
    <property type="match status" value="1"/>
</dbReference>
<feature type="domain" description="AAA" evidence="1">
    <location>
        <begin position="8"/>
        <end position="188"/>
    </location>
</feature>
<dbReference type="EMBL" id="FNYW01000041">
    <property type="protein sequence ID" value="SEI97712.1"/>
    <property type="molecule type" value="Genomic_DNA"/>
</dbReference>
<gene>
    <name evidence="2" type="ORF">SAMN04488113_1419</name>
</gene>
<proteinExistence type="predicted"/>
<dbReference type="Gene3D" id="3.40.50.300">
    <property type="entry name" value="P-loop containing nucleotide triphosphate hydrolases"/>
    <property type="match status" value="1"/>
</dbReference>
<evidence type="ECO:0000313" key="2">
    <source>
        <dbReference type="EMBL" id="SEI97712.1"/>
    </source>
</evidence>
<dbReference type="PANTHER" id="PTHR13696:SF99">
    <property type="entry name" value="COBYRINIC ACID AC-DIAMIDE SYNTHASE"/>
    <property type="match status" value="1"/>
</dbReference>
<dbReference type="CDD" id="cd02042">
    <property type="entry name" value="ParAB_family"/>
    <property type="match status" value="1"/>
</dbReference>
<dbReference type="PANTHER" id="PTHR13696">
    <property type="entry name" value="P-LOOP CONTAINING NUCLEOSIDE TRIPHOSPHATE HYDROLASE"/>
    <property type="match status" value="1"/>
</dbReference>